<protein>
    <submittedName>
        <fullName evidence="3">Uncharacterized protein</fullName>
    </submittedName>
</protein>
<evidence type="ECO:0000256" key="2">
    <source>
        <dbReference type="SAM" id="Phobius"/>
    </source>
</evidence>
<dbReference type="EMBL" id="MN739342">
    <property type="protein sequence ID" value="QHS99409.1"/>
    <property type="molecule type" value="Genomic_DNA"/>
</dbReference>
<dbReference type="AlphaFoldDB" id="A0A6C0C6J1"/>
<reference evidence="3" key="1">
    <citation type="journal article" date="2020" name="Nature">
        <title>Giant virus diversity and host interactions through global metagenomics.</title>
        <authorList>
            <person name="Schulz F."/>
            <person name="Roux S."/>
            <person name="Paez-Espino D."/>
            <person name="Jungbluth S."/>
            <person name="Walsh D.A."/>
            <person name="Denef V.J."/>
            <person name="McMahon K.D."/>
            <person name="Konstantinidis K.T."/>
            <person name="Eloe-Fadrosh E.A."/>
            <person name="Kyrpides N.C."/>
            <person name="Woyke T."/>
        </authorList>
    </citation>
    <scope>NUCLEOTIDE SEQUENCE</scope>
    <source>
        <strain evidence="3">GVMAG-M-3300020185-33</strain>
    </source>
</reference>
<keyword evidence="2" id="KW-1133">Transmembrane helix</keyword>
<name>A0A6C0C6J1_9ZZZZ</name>
<feature type="transmembrane region" description="Helical" evidence="2">
    <location>
        <begin position="166"/>
        <end position="183"/>
    </location>
</feature>
<organism evidence="3">
    <name type="scientific">viral metagenome</name>
    <dbReference type="NCBI Taxonomy" id="1070528"/>
    <lineage>
        <taxon>unclassified sequences</taxon>
        <taxon>metagenomes</taxon>
        <taxon>organismal metagenomes</taxon>
    </lineage>
</organism>
<evidence type="ECO:0000256" key="1">
    <source>
        <dbReference type="SAM" id="MobiDB-lite"/>
    </source>
</evidence>
<accession>A0A6C0C6J1</accession>
<feature type="region of interest" description="Disordered" evidence="1">
    <location>
        <begin position="1"/>
        <end position="22"/>
    </location>
</feature>
<evidence type="ECO:0000313" key="3">
    <source>
        <dbReference type="EMBL" id="QHS99409.1"/>
    </source>
</evidence>
<proteinExistence type="predicted"/>
<keyword evidence="2" id="KW-0472">Membrane</keyword>
<feature type="transmembrane region" description="Helical" evidence="2">
    <location>
        <begin position="128"/>
        <end position="146"/>
    </location>
</feature>
<sequence length="193" mass="21667">MASDSTSINDLPGGTNPDTQNRVVLEKTEIPGNGQELQQSTELSSESINKIVMGLQQASSTGMTQLPSSHIPMQTQTHTQDPHIQPNYIPPVQKPDYIGQHDTIHSLMQQNKSTQQEQDKLDLLYSELQMPVIIMALFFVFQMPFFQKKFLMTFPSLFMKDGQHSISGYLVKTALFGGLFYGINKATHYLSEV</sequence>
<keyword evidence="2" id="KW-0812">Transmembrane</keyword>